<dbReference type="OrthoDB" id="9972642at2759"/>
<evidence type="ECO:0000259" key="1">
    <source>
        <dbReference type="Pfam" id="PF13228"/>
    </source>
</evidence>
<proteinExistence type="predicted"/>
<feature type="domain" description="DUF4037" evidence="1">
    <location>
        <begin position="144"/>
        <end position="242"/>
    </location>
</feature>
<dbReference type="AlphaFoldDB" id="A0A179FYI4"/>
<protein>
    <recommendedName>
        <fullName evidence="1">DUF4037 domain-containing protein</fullName>
    </recommendedName>
</protein>
<dbReference type="RefSeq" id="XP_018146984.1">
    <property type="nucleotide sequence ID" value="XM_018282493.1"/>
</dbReference>
<dbReference type="Proteomes" id="UP000078397">
    <property type="component" value="Unassembled WGS sequence"/>
</dbReference>
<gene>
    <name evidence="2" type="ORF">VFPPC_02916</name>
</gene>
<dbReference type="EMBL" id="LSBJ02000002">
    <property type="protein sequence ID" value="OAQ70447.1"/>
    <property type="molecule type" value="Genomic_DNA"/>
</dbReference>
<evidence type="ECO:0000313" key="3">
    <source>
        <dbReference type="Proteomes" id="UP000078397"/>
    </source>
</evidence>
<dbReference type="KEGG" id="pchm:VFPPC_02916"/>
<evidence type="ECO:0000313" key="2">
    <source>
        <dbReference type="EMBL" id="OAQ70447.1"/>
    </source>
</evidence>
<keyword evidence="3" id="KW-1185">Reference proteome</keyword>
<dbReference type="Pfam" id="PF13228">
    <property type="entry name" value="DUF4037"/>
    <property type="match status" value="1"/>
</dbReference>
<accession>A0A179FYI4</accession>
<dbReference type="GeneID" id="28846487"/>
<organism evidence="2 3">
    <name type="scientific">Pochonia chlamydosporia 170</name>
    <dbReference type="NCBI Taxonomy" id="1380566"/>
    <lineage>
        <taxon>Eukaryota</taxon>
        <taxon>Fungi</taxon>
        <taxon>Dikarya</taxon>
        <taxon>Ascomycota</taxon>
        <taxon>Pezizomycotina</taxon>
        <taxon>Sordariomycetes</taxon>
        <taxon>Hypocreomycetidae</taxon>
        <taxon>Hypocreales</taxon>
        <taxon>Clavicipitaceae</taxon>
        <taxon>Pochonia</taxon>
    </lineage>
</organism>
<name>A0A179FYI4_METCM</name>
<comment type="caution">
    <text evidence="2">The sequence shown here is derived from an EMBL/GenBank/DDBJ whole genome shotgun (WGS) entry which is preliminary data.</text>
</comment>
<dbReference type="InterPro" id="IPR025117">
    <property type="entry name" value="DUF4037"/>
</dbReference>
<sequence length="363" mass="41038">MPSFIPGLELNRKFHDHVVRPLLAAEFPDLQYDAALIGPGSEVLGFDTEMSMDHDWGLHFFIFVREEHQEQCQVIANMLSHKLPESFLGFPVSIPPVSPKPGVRVLDDELPGPIKHHITPMTLNTFVVRHLGLDVTKGLDSVSWLTLPTHAIGEVVAGEIYHSGLGDLSRLRDNLSWYPHDVWLYLLASGWQRLSEEEHLMPRAAYAGSELGSALIGSRLVRDVMNLCFLMERRYAPYPKWFGLAFRQLQCGPLLEPILLGAQQASTWRERQEFLAQAYEVLAKKHNALGIGKALPDKVSYFHDRPFKVVHGELFAEEVFKQITDVEVRRIAAQQPIGSLSQWADNTSLLDGKCSERIRGLYE</sequence>
<reference evidence="2 3" key="1">
    <citation type="journal article" date="2016" name="PLoS Pathog.">
        <title>Biosynthesis of antibiotic leucinostatins in bio-control fungus Purpureocillium lilacinum and their inhibition on phytophthora revealed by genome mining.</title>
        <authorList>
            <person name="Wang G."/>
            <person name="Liu Z."/>
            <person name="Lin R."/>
            <person name="Li E."/>
            <person name="Mao Z."/>
            <person name="Ling J."/>
            <person name="Yang Y."/>
            <person name="Yin W.B."/>
            <person name="Xie B."/>
        </authorList>
    </citation>
    <scope>NUCLEOTIDE SEQUENCE [LARGE SCALE GENOMIC DNA]</scope>
    <source>
        <strain evidence="2">170</strain>
    </source>
</reference>